<gene>
    <name evidence="1" type="ORF">HGP28_17760</name>
</gene>
<dbReference type="PROSITE" id="PS51257">
    <property type="entry name" value="PROKAR_LIPOPROTEIN"/>
    <property type="match status" value="1"/>
</dbReference>
<dbReference type="Pfam" id="PF04170">
    <property type="entry name" value="NlpE"/>
    <property type="match status" value="1"/>
</dbReference>
<evidence type="ECO:0000313" key="1">
    <source>
        <dbReference type="EMBL" id="NLS14708.1"/>
    </source>
</evidence>
<comment type="caution">
    <text evidence="1">The sequence shown here is derived from an EMBL/GenBank/DDBJ whole genome shotgun (WGS) entry which is preliminary data.</text>
</comment>
<accession>A0A7X8YI17</accession>
<name>A0A7X8YI17_9VIBR</name>
<proteinExistence type="predicted"/>
<dbReference type="InterPro" id="IPR007298">
    <property type="entry name" value="Cu-R_lipoprotein_NlpE"/>
</dbReference>
<dbReference type="Gene3D" id="2.40.128.640">
    <property type="match status" value="1"/>
</dbReference>
<dbReference type="AlphaFoldDB" id="A0A7X8YI17"/>
<evidence type="ECO:0000313" key="2">
    <source>
        <dbReference type="Proteomes" id="UP000535589"/>
    </source>
</evidence>
<sequence length="144" mass="16002">MKNRYWLTVGVMSVLGMMGCQSSASKVEKSLPSVAAMDNSQNSLDWNGTYLGTFPCADCEGIEMSLTLLPEGRYQLTQTYLGEALKPLVSQGAFVWNDAGNTITLENEPQPNQYFVGENRLIKLDRFGQKPTGELAPFYHLIKQ</sequence>
<keyword evidence="2" id="KW-1185">Reference proteome</keyword>
<dbReference type="Proteomes" id="UP000535589">
    <property type="component" value="Unassembled WGS sequence"/>
</dbReference>
<dbReference type="RefSeq" id="WP_168837800.1">
    <property type="nucleotide sequence ID" value="NZ_JABAIK010000027.1"/>
</dbReference>
<reference evidence="1 2" key="1">
    <citation type="submission" date="2020-04" db="EMBL/GenBank/DDBJ databases">
        <title>Vibrio sp. SM6, a novel species isolated from seawater.</title>
        <authorList>
            <person name="Wang X."/>
        </authorList>
    </citation>
    <scope>NUCLEOTIDE SEQUENCE [LARGE SCALE GENOMIC DNA]</scope>
    <source>
        <strain evidence="1 2">SM6</strain>
    </source>
</reference>
<organism evidence="1 2">
    <name type="scientific">Vibrio agarilyticus</name>
    <dbReference type="NCBI Taxonomy" id="2726741"/>
    <lineage>
        <taxon>Bacteria</taxon>
        <taxon>Pseudomonadati</taxon>
        <taxon>Pseudomonadota</taxon>
        <taxon>Gammaproteobacteria</taxon>
        <taxon>Vibrionales</taxon>
        <taxon>Vibrionaceae</taxon>
        <taxon>Vibrio</taxon>
    </lineage>
</organism>
<protein>
    <submittedName>
        <fullName evidence="1">Copper resistance protein NlpE</fullName>
    </submittedName>
</protein>
<dbReference type="EMBL" id="JABAIK010000027">
    <property type="protein sequence ID" value="NLS14708.1"/>
    <property type="molecule type" value="Genomic_DNA"/>
</dbReference>